<accession>A0A1I8A6A2</accession>
<dbReference type="AlphaFoldDB" id="A0A1I8A6A2"/>
<dbReference type="SUPFAM" id="SSF54648">
    <property type="entry name" value="DLC"/>
    <property type="match status" value="1"/>
</dbReference>
<evidence type="ECO:0000313" key="2">
    <source>
        <dbReference type="WBParaSite" id="L893_g33111.t1"/>
    </source>
</evidence>
<reference evidence="2" key="1">
    <citation type="submission" date="2016-11" db="UniProtKB">
        <authorList>
            <consortium name="WormBaseParasite"/>
        </authorList>
    </citation>
    <scope>IDENTIFICATION</scope>
</reference>
<keyword evidence="1" id="KW-1185">Reference proteome</keyword>
<name>A0A1I8A6A2_9BILA</name>
<evidence type="ECO:0000313" key="1">
    <source>
        <dbReference type="Proteomes" id="UP000095287"/>
    </source>
</evidence>
<dbReference type="Gene3D" id="3.30.740.10">
    <property type="entry name" value="Protein Inhibitor Of Neuronal Nitric Oxide Synthase"/>
    <property type="match status" value="1"/>
</dbReference>
<organism evidence="1 2">
    <name type="scientific">Steinernema glaseri</name>
    <dbReference type="NCBI Taxonomy" id="37863"/>
    <lineage>
        <taxon>Eukaryota</taxon>
        <taxon>Metazoa</taxon>
        <taxon>Ecdysozoa</taxon>
        <taxon>Nematoda</taxon>
        <taxon>Chromadorea</taxon>
        <taxon>Rhabditida</taxon>
        <taxon>Tylenchina</taxon>
        <taxon>Panagrolaimomorpha</taxon>
        <taxon>Strongyloidoidea</taxon>
        <taxon>Steinernematidae</taxon>
        <taxon>Steinernema</taxon>
    </lineage>
</organism>
<dbReference type="Pfam" id="PF01221">
    <property type="entry name" value="Dynein_light"/>
    <property type="match status" value="1"/>
</dbReference>
<dbReference type="Proteomes" id="UP000095287">
    <property type="component" value="Unplaced"/>
</dbReference>
<dbReference type="InterPro" id="IPR001372">
    <property type="entry name" value="Dynein_light_chain_typ-1/2"/>
</dbReference>
<dbReference type="InterPro" id="IPR037177">
    <property type="entry name" value="DLC_sf"/>
</dbReference>
<protein>
    <submittedName>
        <fullName evidence="2">Dynein light chain</fullName>
    </submittedName>
</protein>
<dbReference type="CDD" id="cd21450">
    <property type="entry name" value="DLC-like_DYNLL1-like"/>
    <property type="match status" value="1"/>
</dbReference>
<sequence>MARNDEAARRFWDSTLNLAEADIQVKKVLMDEKTREIAIKTITESLQADLSQRVKSTMDRRTGGPWHCVVGARFSCNTSSERNGYIHVKIGPQVHVILFKTGPLPLPTSIPAQDKK</sequence>
<dbReference type="SMART" id="SM01375">
    <property type="entry name" value="Dynein_light"/>
    <property type="match status" value="1"/>
</dbReference>
<dbReference type="GO" id="GO:0007017">
    <property type="term" value="P:microtubule-based process"/>
    <property type="evidence" value="ECO:0007669"/>
    <property type="project" value="InterPro"/>
</dbReference>
<dbReference type="GO" id="GO:0030286">
    <property type="term" value="C:dynein complex"/>
    <property type="evidence" value="ECO:0007669"/>
    <property type="project" value="InterPro"/>
</dbReference>
<dbReference type="WBParaSite" id="L893_g33111.t1">
    <property type="protein sequence ID" value="L893_g33111.t1"/>
    <property type="gene ID" value="L893_g33111"/>
</dbReference>
<proteinExistence type="predicted"/>